<proteinExistence type="predicted"/>
<feature type="domain" description="Anoctamin transmembrane" evidence="6">
    <location>
        <begin position="2"/>
        <end position="39"/>
    </location>
</feature>
<dbReference type="InterPro" id="IPR007632">
    <property type="entry name" value="Anoctamin"/>
</dbReference>
<dbReference type="Pfam" id="PF04547">
    <property type="entry name" value="Anoctamin"/>
    <property type="match status" value="1"/>
</dbReference>
<keyword evidence="4 5" id="KW-0472">Membrane</keyword>
<evidence type="ECO:0000256" key="2">
    <source>
        <dbReference type="ARBA" id="ARBA00022692"/>
    </source>
</evidence>
<sequence>VYSYFGTKIATYFAFLGMYTRWLFFPAVSGLATQLIDFGYAFYHGSFLKHGTNITNTVS</sequence>
<organism evidence="7 8">
    <name type="scientific">Aegilops tauschii subsp. strangulata</name>
    <name type="common">Goatgrass</name>
    <dbReference type="NCBI Taxonomy" id="200361"/>
    <lineage>
        <taxon>Eukaryota</taxon>
        <taxon>Viridiplantae</taxon>
        <taxon>Streptophyta</taxon>
        <taxon>Embryophyta</taxon>
        <taxon>Tracheophyta</taxon>
        <taxon>Spermatophyta</taxon>
        <taxon>Magnoliopsida</taxon>
        <taxon>Liliopsida</taxon>
        <taxon>Poales</taxon>
        <taxon>Poaceae</taxon>
        <taxon>BOP clade</taxon>
        <taxon>Pooideae</taxon>
        <taxon>Triticodae</taxon>
        <taxon>Triticeae</taxon>
        <taxon>Triticinae</taxon>
        <taxon>Aegilops</taxon>
    </lineage>
</organism>
<dbReference type="InterPro" id="IPR049452">
    <property type="entry name" value="Anoctamin_TM"/>
</dbReference>
<dbReference type="Gramene" id="AET3Gv20615800.23">
    <property type="protein sequence ID" value="AET3Gv20615800.23"/>
    <property type="gene ID" value="AET3Gv20615800"/>
</dbReference>
<dbReference type="GO" id="GO:0016020">
    <property type="term" value="C:membrane"/>
    <property type="evidence" value="ECO:0007669"/>
    <property type="project" value="UniProtKB-SubCell"/>
</dbReference>
<dbReference type="AlphaFoldDB" id="A0A453F9H8"/>
<dbReference type="EnsemblPlants" id="AET3Gv20615800.23">
    <property type="protein sequence ID" value="AET3Gv20615800.23"/>
    <property type="gene ID" value="AET3Gv20615800"/>
</dbReference>
<comment type="subcellular location">
    <subcellularLocation>
        <location evidence="1">Membrane</location>
        <topology evidence="1">Multi-pass membrane protein</topology>
    </subcellularLocation>
</comment>
<reference evidence="8" key="2">
    <citation type="journal article" date="2017" name="Nat. Plants">
        <title>The Aegilops tauschii genome reveals multiple impacts of transposons.</title>
        <authorList>
            <person name="Zhao G."/>
            <person name="Zou C."/>
            <person name="Li K."/>
            <person name="Wang K."/>
            <person name="Li T."/>
            <person name="Gao L."/>
            <person name="Zhang X."/>
            <person name="Wang H."/>
            <person name="Yang Z."/>
            <person name="Liu X."/>
            <person name="Jiang W."/>
            <person name="Mao L."/>
            <person name="Kong X."/>
            <person name="Jiao Y."/>
            <person name="Jia J."/>
        </authorList>
    </citation>
    <scope>NUCLEOTIDE SEQUENCE [LARGE SCALE GENOMIC DNA]</scope>
    <source>
        <strain evidence="8">cv. AL8/78</strain>
    </source>
</reference>
<evidence type="ECO:0000259" key="6">
    <source>
        <dbReference type="Pfam" id="PF04547"/>
    </source>
</evidence>
<evidence type="ECO:0000256" key="1">
    <source>
        <dbReference type="ARBA" id="ARBA00004141"/>
    </source>
</evidence>
<reference evidence="8" key="1">
    <citation type="journal article" date="2014" name="Science">
        <title>Ancient hybridizations among the ancestral genomes of bread wheat.</title>
        <authorList>
            <consortium name="International Wheat Genome Sequencing Consortium,"/>
            <person name="Marcussen T."/>
            <person name="Sandve S.R."/>
            <person name="Heier L."/>
            <person name="Spannagl M."/>
            <person name="Pfeifer M."/>
            <person name="Jakobsen K.S."/>
            <person name="Wulff B.B."/>
            <person name="Steuernagel B."/>
            <person name="Mayer K.F."/>
            <person name="Olsen O.A."/>
        </authorList>
    </citation>
    <scope>NUCLEOTIDE SEQUENCE [LARGE SCALE GENOMIC DNA]</scope>
    <source>
        <strain evidence="8">cv. AL8/78</strain>
    </source>
</reference>
<reference evidence="7" key="3">
    <citation type="journal article" date="2017" name="Nature">
        <title>Genome sequence of the progenitor of the wheat D genome Aegilops tauschii.</title>
        <authorList>
            <person name="Luo M.C."/>
            <person name="Gu Y.Q."/>
            <person name="Puiu D."/>
            <person name="Wang H."/>
            <person name="Twardziok S.O."/>
            <person name="Deal K.R."/>
            <person name="Huo N."/>
            <person name="Zhu T."/>
            <person name="Wang L."/>
            <person name="Wang Y."/>
            <person name="McGuire P.E."/>
            <person name="Liu S."/>
            <person name="Long H."/>
            <person name="Ramasamy R.K."/>
            <person name="Rodriguez J.C."/>
            <person name="Van S.L."/>
            <person name="Yuan L."/>
            <person name="Wang Z."/>
            <person name="Xia Z."/>
            <person name="Xiao L."/>
            <person name="Anderson O.D."/>
            <person name="Ouyang S."/>
            <person name="Liang Y."/>
            <person name="Zimin A.V."/>
            <person name="Pertea G."/>
            <person name="Qi P."/>
            <person name="Bennetzen J.L."/>
            <person name="Dai X."/>
            <person name="Dawson M.W."/>
            <person name="Muller H.G."/>
            <person name="Kugler K."/>
            <person name="Rivarola-Duarte L."/>
            <person name="Spannagl M."/>
            <person name="Mayer K.F.X."/>
            <person name="Lu F.H."/>
            <person name="Bevan M.W."/>
            <person name="Leroy P."/>
            <person name="Li P."/>
            <person name="You F.M."/>
            <person name="Sun Q."/>
            <person name="Liu Z."/>
            <person name="Lyons E."/>
            <person name="Wicker T."/>
            <person name="Salzberg S.L."/>
            <person name="Devos K.M."/>
            <person name="Dvorak J."/>
        </authorList>
    </citation>
    <scope>NUCLEOTIDE SEQUENCE [LARGE SCALE GENOMIC DNA]</scope>
    <source>
        <strain evidence="7">cv. AL8/78</strain>
    </source>
</reference>
<keyword evidence="8" id="KW-1185">Reference proteome</keyword>
<reference evidence="7" key="5">
    <citation type="journal article" date="2021" name="G3 (Bethesda)">
        <title>Aegilops tauschii genome assembly Aet v5.0 features greater sequence contiguity and improved annotation.</title>
        <authorList>
            <person name="Wang L."/>
            <person name="Zhu T."/>
            <person name="Rodriguez J.C."/>
            <person name="Deal K.R."/>
            <person name="Dubcovsky J."/>
            <person name="McGuire P.E."/>
            <person name="Lux T."/>
            <person name="Spannagl M."/>
            <person name="Mayer K.F.X."/>
            <person name="Baldrich P."/>
            <person name="Meyers B.C."/>
            <person name="Huo N."/>
            <person name="Gu Y.Q."/>
            <person name="Zhou H."/>
            <person name="Devos K.M."/>
            <person name="Bennetzen J.L."/>
            <person name="Unver T."/>
            <person name="Budak H."/>
            <person name="Gulick P.J."/>
            <person name="Galiba G."/>
            <person name="Kalapos B."/>
            <person name="Nelson D.R."/>
            <person name="Li P."/>
            <person name="You F.M."/>
            <person name="Luo M.C."/>
            <person name="Dvorak J."/>
        </authorList>
    </citation>
    <scope>NUCLEOTIDE SEQUENCE [LARGE SCALE GENOMIC DNA]</scope>
    <source>
        <strain evidence="7">cv. AL8/78</strain>
    </source>
</reference>
<keyword evidence="3 5" id="KW-1133">Transmembrane helix</keyword>
<dbReference type="GO" id="GO:0005254">
    <property type="term" value="F:chloride channel activity"/>
    <property type="evidence" value="ECO:0007669"/>
    <property type="project" value="TreeGrafter"/>
</dbReference>
<dbReference type="PANTHER" id="PTHR12308">
    <property type="entry name" value="ANOCTAMIN"/>
    <property type="match status" value="1"/>
</dbReference>
<evidence type="ECO:0000313" key="7">
    <source>
        <dbReference type="EnsemblPlants" id="AET3Gv20615800.23"/>
    </source>
</evidence>
<dbReference type="Proteomes" id="UP000015105">
    <property type="component" value="Chromosome 3D"/>
</dbReference>
<evidence type="ECO:0000256" key="3">
    <source>
        <dbReference type="ARBA" id="ARBA00022989"/>
    </source>
</evidence>
<name>A0A453F9H8_AEGTS</name>
<evidence type="ECO:0000313" key="8">
    <source>
        <dbReference type="Proteomes" id="UP000015105"/>
    </source>
</evidence>
<evidence type="ECO:0000256" key="5">
    <source>
        <dbReference type="SAM" id="Phobius"/>
    </source>
</evidence>
<protein>
    <recommendedName>
        <fullName evidence="6">Anoctamin transmembrane domain-containing protein</fullName>
    </recommendedName>
</protein>
<accession>A0A453F9H8</accession>
<keyword evidence="2 5" id="KW-0812">Transmembrane</keyword>
<dbReference type="PANTHER" id="PTHR12308:SF73">
    <property type="entry name" value="ANOCTAMIN"/>
    <property type="match status" value="1"/>
</dbReference>
<evidence type="ECO:0000256" key="4">
    <source>
        <dbReference type="ARBA" id="ARBA00023136"/>
    </source>
</evidence>
<feature type="transmembrane region" description="Helical" evidence="5">
    <location>
        <begin position="22"/>
        <end position="43"/>
    </location>
</feature>
<reference evidence="7" key="4">
    <citation type="submission" date="2019-03" db="UniProtKB">
        <authorList>
            <consortium name="EnsemblPlants"/>
        </authorList>
    </citation>
    <scope>IDENTIFICATION</scope>
</reference>